<dbReference type="EMBL" id="JBCGBO010000025">
    <property type="protein sequence ID" value="KAK9177584.1"/>
    <property type="molecule type" value="Genomic_DNA"/>
</dbReference>
<comment type="caution">
    <text evidence="1">The sequence shown here is derived from an EMBL/GenBank/DDBJ whole genome shotgun (WGS) entry which is preliminary data.</text>
</comment>
<organism evidence="1 2">
    <name type="scientific">Citrus x changshan-huyou</name>
    <dbReference type="NCBI Taxonomy" id="2935761"/>
    <lineage>
        <taxon>Eukaryota</taxon>
        <taxon>Viridiplantae</taxon>
        <taxon>Streptophyta</taxon>
        <taxon>Embryophyta</taxon>
        <taxon>Tracheophyta</taxon>
        <taxon>Spermatophyta</taxon>
        <taxon>Magnoliopsida</taxon>
        <taxon>eudicotyledons</taxon>
        <taxon>Gunneridae</taxon>
        <taxon>Pentapetalae</taxon>
        <taxon>rosids</taxon>
        <taxon>malvids</taxon>
        <taxon>Sapindales</taxon>
        <taxon>Rutaceae</taxon>
        <taxon>Aurantioideae</taxon>
        <taxon>Citrus</taxon>
    </lineage>
</organism>
<dbReference type="AlphaFoldDB" id="A0AAP0LSV3"/>
<sequence>MAAASWTRWCLNRHLKETANPLLPPLDLISLLFVDAGSQTLLTAFMAAASWTRRCLNRHLKETANLLLYRVKRGMHKGFIVPASNFPGLKPAIRKPGFSGLNPYRTRRKKMRVFIRIREGELASWSGTGNAKHGPGPRFCHP</sequence>
<protein>
    <submittedName>
        <fullName evidence="1">Uncharacterized protein</fullName>
    </submittedName>
</protein>
<name>A0AAP0LSV3_9ROSI</name>
<keyword evidence="2" id="KW-1185">Reference proteome</keyword>
<evidence type="ECO:0000313" key="1">
    <source>
        <dbReference type="EMBL" id="KAK9177584.1"/>
    </source>
</evidence>
<accession>A0AAP0LSV3</accession>
<proteinExistence type="predicted"/>
<gene>
    <name evidence="1" type="ORF">WN944_029607</name>
</gene>
<evidence type="ECO:0000313" key="2">
    <source>
        <dbReference type="Proteomes" id="UP001428341"/>
    </source>
</evidence>
<dbReference type="Proteomes" id="UP001428341">
    <property type="component" value="Unassembled WGS sequence"/>
</dbReference>
<reference evidence="1 2" key="1">
    <citation type="submission" date="2024-05" db="EMBL/GenBank/DDBJ databases">
        <title>Haplotype-resolved chromosome-level genome assembly of Huyou (Citrus changshanensis).</title>
        <authorList>
            <person name="Miao C."/>
            <person name="Chen W."/>
            <person name="Wu Y."/>
            <person name="Wang L."/>
            <person name="Zhao S."/>
            <person name="Grierson D."/>
            <person name="Xu C."/>
            <person name="Chen K."/>
        </authorList>
    </citation>
    <scope>NUCLEOTIDE SEQUENCE [LARGE SCALE GENOMIC DNA]</scope>
    <source>
        <strain evidence="1">01-14</strain>
        <tissue evidence="1">Leaf</tissue>
    </source>
</reference>